<feature type="chain" id="PRO_5022109812" evidence="8">
    <location>
        <begin position="31"/>
        <end position="467"/>
    </location>
</feature>
<accession>A0A518KDD5</accession>
<evidence type="ECO:0000313" key="10">
    <source>
        <dbReference type="Proteomes" id="UP000316426"/>
    </source>
</evidence>
<proteinExistence type="inferred from homology"/>
<feature type="signal peptide" evidence="8">
    <location>
        <begin position="1"/>
        <end position="30"/>
    </location>
</feature>
<dbReference type="GO" id="GO:0008320">
    <property type="term" value="F:protein transmembrane transporter activity"/>
    <property type="evidence" value="ECO:0007669"/>
    <property type="project" value="TreeGrafter"/>
</dbReference>
<keyword evidence="3" id="KW-0677">Repeat</keyword>
<dbReference type="SMART" id="SM00028">
    <property type="entry name" value="TPR"/>
    <property type="match status" value="5"/>
</dbReference>
<protein>
    <submittedName>
        <fullName evidence="9">Tetratricopeptide repeat protein</fullName>
    </submittedName>
</protein>
<sequence length="467" mass="50861" precursor="true">MSAVSRVFFPLRVAAAAGFAALVLSGAAVAQQAQPEAAEGAMGAIDIAALIGDSVSNPSDARYSDVAEAIQRFRNRDQLSARTFLERAVQKDPKLPPVGVLMAKLQLLSGNAAGVRPALEQAVQEDSAGDPEPYLLLAEEALAGGRTIEADALFDKAVSMIQSYDANAKRKRQFEIRAYRGRAIIGERRQDWEQAESDLRKWIEQDPEEPSAYQRLGQVLFQFQTDAKDAEGFAAFKKAKELNKELPSPYVSAALMYSRNGKTDRAMQSFEKAFSESGTDQTTLIAYAQALVKANQLQKAETVLKKAREVATNVDSVWLLSGVTARMAGDNKAAEQYLMRALSLSPMNRDVLNQLSLVLLESEAEGAKARALQFAQLNQQLNQNNPDINVTLAWVLFQNGDARNATAALRQGLQGGALSPDGSFLLAKILLVRDDKTNAKRLLESALKSDQGIFVERKEAEQILGTL</sequence>
<keyword evidence="6" id="KW-0472">Membrane</keyword>
<dbReference type="AlphaFoldDB" id="A0A518KDD5"/>
<evidence type="ECO:0000256" key="7">
    <source>
        <dbReference type="ARBA" id="ARBA00038030"/>
    </source>
</evidence>
<evidence type="ECO:0000256" key="2">
    <source>
        <dbReference type="ARBA" id="ARBA00022692"/>
    </source>
</evidence>
<dbReference type="EMBL" id="CP036349">
    <property type="protein sequence ID" value="QDV75800.1"/>
    <property type="molecule type" value="Genomic_DNA"/>
</dbReference>
<dbReference type="Pfam" id="PF14559">
    <property type="entry name" value="TPR_19"/>
    <property type="match status" value="1"/>
</dbReference>
<evidence type="ECO:0000256" key="5">
    <source>
        <dbReference type="ARBA" id="ARBA00022989"/>
    </source>
</evidence>
<keyword evidence="2" id="KW-0812">Transmembrane</keyword>
<dbReference type="InterPro" id="IPR011990">
    <property type="entry name" value="TPR-like_helical_dom_sf"/>
</dbReference>
<organism evidence="9 10">
    <name type="scientific">Botrimarina mediterranea</name>
    <dbReference type="NCBI Taxonomy" id="2528022"/>
    <lineage>
        <taxon>Bacteria</taxon>
        <taxon>Pseudomonadati</taxon>
        <taxon>Planctomycetota</taxon>
        <taxon>Planctomycetia</taxon>
        <taxon>Pirellulales</taxon>
        <taxon>Lacipirellulaceae</taxon>
        <taxon>Botrimarina</taxon>
    </lineage>
</organism>
<evidence type="ECO:0000256" key="8">
    <source>
        <dbReference type="SAM" id="SignalP"/>
    </source>
</evidence>
<evidence type="ECO:0000256" key="1">
    <source>
        <dbReference type="ARBA" id="ARBA00004167"/>
    </source>
</evidence>
<evidence type="ECO:0000313" key="9">
    <source>
        <dbReference type="EMBL" id="QDV75800.1"/>
    </source>
</evidence>
<reference evidence="9 10" key="1">
    <citation type="submission" date="2019-02" db="EMBL/GenBank/DDBJ databases">
        <title>Deep-cultivation of Planctomycetes and their phenomic and genomic characterization uncovers novel biology.</title>
        <authorList>
            <person name="Wiegand S."/>
            <person name="Jogler M."/>
            <person name="Boedeker C."/>
            <person name="Pinto D."/>
            <person name="Vollmers J."/>
            <person name="Rivas-Marin E."/>
            <person name="Kohn T."/>
            <person name="Peeters S.H."/>
            <person name="Heuer A."/>
            <person name="Rast P."/>
            <person name="Oberbeckmann S."/>
            <person name="Bunk B."/>
            <person name="Jeske O."/>
            <person name="Meyerdierks A."/>
            <person name="Storesund J.E."/>
            <person name="Kallscheuer N."/>
            <person name="Luecker S."/>
            <person name="Lage O.M."/>
            <person name="Pohl T."/>
            <person name="Merkel B.J."/>
            <person name="Hornburger P."/>
            <person name="Mueller R.-W."/>
            <person name="Bruemmer F."/>
            <person name="Labrenz M."/>
            <person name="Spormann A.M."/>
            <person name="Op den Camp H."/>
            <person name="Overmann J."/>
            <person name="Amann R."/>
            <person name="Jetten M.S.M."/>
            <person name="Mascher T."/>
            <person name="Medema M.H."/>
            <person name="Devos D.P."/>
            <person name="Kaster A.-K."/>
            <person name="Ovreas L."/>
            <person name="Rohde M."/>
            <person name="Galperin M.Y."/>
            <person name="Jogler C."/>
        </authorList>
    </citation>
    <scope>NUCLEOTIDE SEQUENCE [LARGE SCALE GENOMIC DNA]</scope>
    <source>
        <strain evidence="9 10">Spa11</strain>
    </source>
</reference>
<evidence type="ECO:0000256" key="3">
    <source>
        <dbReference type="ARBA" id="ARBA00022737"/>
    </source>
</evidence>
<keyword evidence="10" id="KW-1185">Reference proteome</keyword>
<comment type="similarity">
    <text evidence="7">Belongs to the Tom70 family.</text>
</comment>
<keyword evidence="5" id="KW-1133">Transmembrane helix</keyword>
<comment type="subcellular location">
    <subcellularLocation>
        <location evidence="1">Membrane</location>
        <topology evidence="1">Single-pass membrane protein</topology>
    </subcellularLocation>
</comment>
<gene>
    <name evidence="9" type="ORF">Spa11_40230</name>
</gene>
<dbReference type="PANTHER" id="PTHR46208">
    <property type="entry name" value="MITOCHONDRIAL IMPORT RECEPTOR SUBUNIT TOM70"/>
    <property type="match status" value="1"/>
</dbReference>
<dbReference type="GO" id="GO:0016020">
    <property type="term" value="C:membrane"/>
    <property type="evidence" value="ECO:0007669"/>
    <property type="project" value="UniProtKB-SubCell"/>
</dbReference>
<name>A0A518KDD5_9BACT</name>
<dbReference type="Gene3D" id="1.25.40.10">
    <property type="entry name" value="Tetratricopeptide repeat domain"/>
    <property type="match status" value="2"/>
</dbReference>
<dbReference type="InterPro" id="IPR019734">
    <property type="entry name" value="TPR_rpt"/>
</dbReference>
<dbReference type="PANTHER" id="PTHR46208:SF1">
    <property type="entry name" value="MITOCHONDRIAL IMPORT RECEPTOR SUBUNIT TOM70"/>
    <property type="match status" value="1"/>
</dbReference>
<dbReference type="Pfam" id="PF13181">
    <property type="entry name" value="TPR_8"/>
    <property type="match status" value="1"/>
</dbReference>
<evidence type="ECO:0000256" key="4">
    <source>
        <dbReference type="ARBA" id="ARBA00022803"/>
    </source>
</evidence>
<keyword evidence="8" id="KW-0732">Signal</keyword>
<evidence type="ECO:0000256" key="6">
    <source>
        <dbReference type="ARBA" id="ARBA00023136"/>
    </source>
</evidence>
<dbReference type="GO" id="GO:0030943">
    <property type="term" value="F:mitochondrion targeting sequence binding"/>
    <property type="evidence" value="ECO:0007669"/>
    <property type="project" value="TreeGrafter"/>
</dbReference>
<keyword evidence="4" id="KW-0802">TPR repeat</keyword>
<dbReference type="RefSeq" id="WP_145115772.1">
    <property type="nucleotide sequence ID" value="NZ_CP036349.1"/>
</dbReference>
<dbReference type="KEGG" id="bmei:Spa11_40230"/>
<dbReference type="Proteomes" id="UP000316426">
    <property type="component" value="Chromosome"/>
</dbReference>
<dbReference type="SUPFAM" id="SSF48452">
    <property type="entry name" value="TPR-like"/>
    <property type="match status" value="2"/>
</dbReference>
<dbReference type="GO" id="GO:0030150">
    <property type="term" value="P:protein import into mitochondrial matrix"/>
    <property type="evidence" value="ECO:0007669"/>
    <property type="project" value="TreeGrafter"/>
</dbReference>